<evidence type="ECO:0000313" key="2">
    <source>
        <dbReference type="Proteomes" id="UP000239239"/>
    </source>
</evidence>
<accession>A0A2S6EXE8</accession>
<evidence type="ECO:0000313" key="1">
    <source>
        <dbReference type="EMBL" id="PPK29860.1"/>
    </source>
</evidence>
<dbReference type="RefSeq" id="WP_027227460.1">
    <property type="nucleotide sequence ID" value="NZ_CP017601.1"/>
</dbReference>
<reference evidence="1 2" key="1">
    <citation type="submission" date="2018-02" db="EMBL/GenBank/DDBJ databases">
        <title>Draft genome sequences of four Legionella pneumophila clinical strains isolated in Ontario.</title>
        <authorList>
            <person name="Fortuna A."/>
            <person name="Ramnarine R."/>
            <person name="Li A."/>
            <person name="Frantz C."/>
            <person name="Mallo G."/>
        </authorList>
    </citation>
    <scope>NUCLEOTIDE SEQUENCE [LARGE SCALE GENOMIC DNA]</scope>
    <source>
        <strain evidence="1 2">LG61</strain>
    </source>
</reference>
<dbReference type="AlphaFoldDB" id="A0A2S6EXE8"/>
<protein>
    <submittedName>
        <fullName evidence="1">Uncharacterized protein</fullName>
    </submittedName>
</protein>
<proteinExistence type="predicted"/>
<gene>
    <name evidence="1" type="ORF">C3928_12455</name>
</gene>
<dbReference type="OrthoDB" id="5650977at2"/>
<organism evidence="1 2">
    <name type="scientific">Legionella pneumophila</name>
    <dbReference type="NCBI Taxonomy" id="446"/>
    <lineage>
        <taxon>Bacteria</taxon>
        <taxon>Pseudomonadati</taxon>
        <taxon>Pseudomonadota</taxon>
        <taxon>Gammaproteobacteria</taxon>
        <taxon>Legionellales</taxon>
        <taxon>Legionellaceae</taxon>
        <taxon>Legionella</taxon>
    </lineage>
</organism>
<sequence>MKEIIELLATLDELQKPYIHRVKTRLSELLNLDEKENELIRIEQSTSRSWEEGATTDLRIGPIKSKKRIEEIRAVLIALSGANAVKYEEGHNLDNNAVEFIVTACDVEQLEGFIPLNQEEMQNTIPVMTFIRMSIAGNRGYVRGISFNSEKLDGENYLGSFKEGELTTSTQEWFSVLELLDLLNSESELNLIQIQNDLKSLLGVKFEVYFHSSSEEFPIDLRTGSLDLKEIGAQQLLRSMDSLVLLDCLKTENKELDDGQKVCIIKQVNPQELHRFSLKKGKNTNANAEMLSNIIELLKRSFPNNQVIQDLVVFDGRDGRSMSRPYFHIRTQNYHQEGTSDYKSAMSILKKFQDKTSKKIIFDYRNEMVEMKDESRPIYMSSIENTIKSSQFIIDVAVGLTTQQLPELQNICVEINQSRLKHHHRHNLFKTQIEEQKTDEQSSSLFLG</sequence>
<name>A0A2S6EXE8_LEGPN</name>
<comment type="caution">
    <text evidence="1">The sequence shown here is derived from an EMBL/GenBank/DDBJ whole genome shotgun (WGS) entry which is preliminary data.</text>
</comment>
<dbReference type="EMBL" id="PQWY01000016">
    <property type="protein sequence ID" value="PPK29860.1"/>
    <property type="molecule type" value="Genomic_DNA"/>
</dbReference>
<dbReference type="Proteomes" id="UP000239239">
    <property type="component" value="Unassembled WGS sequence"/>
</dbReference>